<dbReference type="InterPro" id="IPR001173">
    <property type="entry name" value="Glyco_trans_2-like"/>
</dbReference>
<evidence type="ECO:0000313" key="3">
    <source>
        <dbReference type="Proteomes" id="UP000001876"/>
    </source>
</evidence>
<dbReference type="CDD" id="cd00761">
    <property type="entry name" value="Glyco_tranf_GTA_type"/>
    <property type="match status" value="1"/>
</dbReference>
<keyword evidence="3" id="KW-1185">Reference proteome</keyword>
<dbReference type="Pfam" id="PF00535">
    <property type="entry name" value="Glycos_transf_2"/>
    <property type="match status" value="1"/>
</dbReference>
<organism evidence="3">
    <name type="scientific">Micromonas pusilla (strain CCMP1545)</name>
    <name type="common">Picoplanktonic green alga</name>
    <dbReference type="NCBI Taxonomy" id="564608"/>
    <lineage>
        <taxon>Eukaryota</taxon>
        <taxon>Viridiplantae</taxon>
        <taxon>Chlorophyta</taxon>
        <taxon>Mamiellophyceae</taxon>
        <taxon>Mamiellales</taxon>
        <taxon>Mamiellaceae</taxon>
        <taxon>Micromonas</taxon>
    </lineage>
</organism>
<accession>C1NAC5</accession>
<name>C1NAC5_MICPC</name>
<dbReference type="SUPFAM" id="SSF53448">
    <property type="entry name" value="Nucleotide-diphospho-sugar transferases"/>
    <property type="match status" value="1"/>
</dbReference>
<dbReference type="InterPro" id="IPR029044">
    <property type="entry name" value="Nucleotide-diphossugar_trans"/>
</dbReference>
<protein>
    <submittedName>
        <fullName evidence="2">Predicted protein</fullName>
    </submittedName>
</protein>
<proteinExistence type="predicted"/>
<evidence type="ECO:0000259" key="1">
    <source>
        <dbReference type="Pfam" id="PF00535"/>
    </source>
</evidence>
<dbReference type="Proteomes" id="UP000001876">
    <property type="component" value="Unassembled WGS sequence"/>
</dbReference>
<dbReference type="Gene3D" id="3.90.550.10">
    <property type="entry name" value="Spore Coat Polysaccharide Biosynthesis Protein SpsA, Chain A"/>
    <property type="match status" value="1"/>
</dbReference>
<evidence type="ECO:0000313" key="2">
    <source>
        <dbReference type="EMBL" id="EEH50920.1"/>
    </source>
</evidence>
<reference evidence="2 3" key="1">
    <citation type="journal article" date="2009" name="Science">
        <title>Green evolution and dynamic adaptations revealed by genomes of the marine picoeukaryotes Micromonas.</title>
        <authorList>
            <person name="Worden A.Z."/>
            <person name="Lee J.H."/>
            <person name="Mock T."/>
            <person name="Rouze P."/>
            <person name="Simmons M.P."/>
            <person name="Aerts A.L."/>
            <person name="Allen A.E."/>
            <person name="Cuvelier M.L."/>
            <person name="Derelle E."/>
            <person name="Everett M.V."/>
            <person name="Foulon E."/>
            <person name="Grimwood J."/>
            <person name="Gundlach H."/>
            <person name="Henrissat B."/>
            <person name="Napoli C."/>
            <person name="McDonald S.M."/>
            <person name="Parker M.S."/>
            <person name="Rombauts S."/>
            <person name="Salamov A."/>
            <person name="Von Dassow P."/>
            <person name="Badger J.H."/>
            <person name="Coutinho P.M."/>
            <person name="Demir E."/>
            <person name="Dubchak I."/>
            <person name="Gentemann C."/>
            <person name="Eikrem W."/>
            <person name="Gready J.E."/>
            <person name="John U."/>
            <person name="Lanier W."/>
            <person name="Lindquist E.A."/>
            <person name="Lucas S."/>
            <person name="Mayer K.F."/>
            <person name="Moreau H."/>
            <person name="Not F."/>
            <person name="Otillar R."/>
            <person name="Panaud O."/>
            <person name="Pangilinan J."/>
            <person name="Paulsen I."/>
            <person name="Piegu B."/>
            <person name="Poliakov A."/>
            <person name="Robbens S."/>
            <person name="Schmutz J."/>
            <person name="Toulza E."/>
            <person name="Wyss T."/>
            <person name="Zelensky A."/>
            <person name="Zhou K."/>
            <person name="Armbrust E.V."/>
            <person name="Bhattacharya D."/>
            <person name="Goodenough U.W."/>
            <person name="Van de Peer Y."/>
            <person name="Grigoriev I.V."/>
        </authorList>
    </citation>
    <scope>NUCLEOTIDE SEQUENCE [LARGE SCALE GENOMIC DNA]</scope>
    <source>
        <strain evidence="2 3">CCMP1545</strain>
    </source>
</reference>
<dbReference type="EMBL" id="GG663753">
    <property type="protein sequence ID" value="EEH50920.1"/>
    <property type="molecule type" value="Genomic_DNA"/>
</dbReference>
<dbReference type="AlphaFoldDB" id="C1NAC5"/>
<gene>
    <name evidence="2" type="ORF">MICPUCDRAFT_70793</name>
</gene>
<dbReference type="GeneID" id="9690319"/>
<dbReference type="KEGG" id="mpp:MICPUCDRAFT_70793"/>
<dbReference type="RefSeq" id="XP_003064940.1">
    <property type="nucleotide sequence ID" value="XM_003064894.1"/>
</dbReference>
<feature type="domain" description="Glycosyltransferase 2-like" evidence="1">
    <location>
        <begin position="188"/>
        <end position="300"/>
    </location>
</feature>
<sequence>MAIAYGYLHRKARRAGSNGKKSWIVFFSYESTFVRKYESTKVLVLSKVPSYDSTFVLSYFRKYSRKYFRTFVRTTFVVSYKVRAMQASRLASSYLRTYFRKNFRKYLPRFCALSHSLRPLPASTSPGVAGVDGASLSVFDCNIVHLCCLRYLHVLSLHVTGSLRDGITNRHVTICIPALPNDLLEGGGETFRHTLNSIRVQTLPPREVIVGLSESTASEGSNFCHEFREILEGIPLRIITTTSKGSVGAKRNRAAVTARSRYVTFFDADGDVIHPRRIELIQMAFERYSDSVLVLHTFTSEKVVAAEDVASFSVVSPKELCTANKQPIRSNAFNRLIGSDTREWLLPVLPDIHHGYLSVRTDFVSSTPFSEDFDGREDSSFVNTVVEKTSCSSARLAFFYELP</sequence>